<dbReference type="InterPro" id="IPR025354">
    <property type="entry name" value="DUF4258"/>
</dbReference>
<gene>
    <name evidence="1" type="ORF">GJ668_16865</name>
</gene>
<name>A0A6N8EJ43_9GAMM</name>
<organism evidence="1 2">
    <name type="scientific">Allochromatium palmeri</name>
    <dbReference type="NCBI Taxonomy" id="231048"/>
    <lineage>
        <taxon>Bacteria</taxon>
        <taxon>Pseudomonadati</taxon>
        <taxon>Pseudomonadota</taxon>
        <taxon>Gammaproteobacteria</taxon>
        <taxon>Chromatiales</taxon>
        <taxon>Chromatiaceae</taxon>
        <taxon>Allochromatium</taxon>
    </lineage>
</organism>
<accession>A0A6N8EJ43</accession>
<dbReference type="AlphaFoldDB" id="A0A6N8EJ43"/>
<keyword evidence="2" id="KW-1185">Reference proteome</keyword>
<protein>
    <submittedName>
        <fullName evidence="1">DUF4258 domain-containing protein</fullName>
    </submittedName>
</protein>
<sequence>MAFMIDLAWIQSCVIAQNYRYSRHGDRERQNDALSLDDVEQALLNGRIIEQYADTGRGESCLLVGFTDAGKPVHVVCGRLGIALVIVTVYIPTPPKFKNPYERGA</sequence>
<comment type="caution">
    <text evidence="1">The sequence shown here is derived from an EMBL/GenBank/DDBJ whole genome shotgun (WGS) entry which is preliminary data.</text>
</comment>
<evidence type="ECO:0000313" key="1">
    <source>
        <dbReference type="EMBL" id="MTW22736.1"/>
    </source>
</evidence>
<dbReference type="Proteomes" id="UP000434044">
    <property type="component" value="Unassembled WGS sequence"/>
</dbReference>
<evidence type="ECO:0000313" key="2">
    <source>
        <dbReference type="Proteomes" id="UP000434044"/>
    </source>
</evidence>
<dbReference type="Pfam" id="PF14076">
    <property type="entry name" value="DUF4258"/>
    <property type="match status" value="1"/>
</dbReference>
<dbReference type="EMBL" id="WNKT01000051">
    <property type="protein sequence ID" value="MTW22736.1"/>
    <property type="molecule type" value="Genomic_DNA"/>
</dbReference>
<reference evidence="1 2" key="1">
    <citation type="submission" date="2019-11" db="EMBL/GenBank/DDBJ databases">
        <title>Whole-genome sequence of the anaerobic purple sulfur bacterium Allochromatium palmeri DSM 15591.</title>
        <authorList>
            <person name="Kyndt J.A."/>
            <person name="Meyer T.E."/>
        </authorList>
    </citation>
    <scope>NUCLEOTIDE SEQUENCE [LARGE SCALE GENOMIC DNA]</scope>
    <source>
        <strain evidence="1 2">DSM 15591</strain>
    </source>
</reference>
<proteinExistence type="predicted"/>